<dbReference type="InterPro" id="IPR036165">
    <property type="entry name" value="YefM-like_sf"/>
</dbReference>
<comment type="similarity">
    <text evidence="1">Belongs to the phD/YefM antitoxin family.</text>
</comment>
<protein>
    <recommendedName>
        <fullName evidence="4">Antitoxin</fullName>
    </recommendedName>
</protein>
<gene>
    <name evidence="2" type="ORF">GCM10009749_25300</name>
</gene>
<evidence type="ECO:0008006" key="4">
    <source>
        <dbReference type="Google" id="ProtNLM"/>
    </source>
</evidence>
<dbReference type="SUPFAM" id="SSF143120">
    <property type="entry name" value="YefM-like"/>
    <property type="match status" value="1"/>
</dbReference>
<organism evidence="2 3">
    <name type="scientific">Agromyces neolithicus</name>
    <dbReference type="NCBI Taxonomy" id="269420"/>
    <lineage>
        <taxon>Bacteria</taxon>
        <taxon>Bacillati</taxon>
        <taxon>Actinomycetota</taxon>
        <taxon>Actinomycetes</taxon>
        <taxon>Micrococcales</taxon>
        <taxon>Microbacteriaceae</taxon>
        <taxon>Agromyces</taxon>
    </lineage>
</organism>
<dbReference type="EMBL" id="BAAANJ010000009">
    <property type="protein sequence ID" value="GAA1814692.1"/>
    <property type="molecule type" value="Genomic_DNA"/>
</dbReference>
<dbReference type="NCBIfam" id="TIGR01552">
    <property type="entry name" value="phd_fam"/>
    <property type="match status" value="1"/>
</dbReference>
<keyword evidence="3" id="KW-1185">Reference proteome</keyword>
<dbReference type="Proteomes" id="UP001500002">
    <property type="component" value="Unassembled WGS sequence"/>
</dbReference>
<dbReference type="RefSeq" id="WP_344296672.1">
    <property type="nucleotide sequence ID" value="NZ_BAAANJ010000009.1"/>
</dbReference>
<reference evidence="2 3" key="1">
    <citation type="journal article" date="2019" name="Int. J. Syst. Evol. Microbiol.">
        <title>The Global Catalogue of Microorganisms (GCM) 10K type strain sequencing project: providing services to taxonomists for standard genome sequencing and annotation.</title>
        <authorList>
            <consortium name="The Broad Institute Genomics Platform"/>
            <consortium name="The Broad Institute Genome Sequencing Center for Infectious Disease"/>
            <person name="Wu L."/>
            <person name="Ma J."/>
        </authorList>
    </citation>
    <scope>NUCLEOTIDE SEQUENCE [LARGE SCALE GENOMIC DNA]</scope>
    <source>
        <strain evidence="2 3">JCM 14322</strain>
    </source>
</reference>
<sequence>MRSISQRELRNNSAEIMRGLARGESYRVTNRGVPVGVLRAEGRSELDDLMLRPGSQVMQFPRGVRRAQSTGDALDELRRDR</sequence>
<evidence type="ECO:0000256" key="1">
    <source>
        <dbReference type="ARBA" id="ARBA00009981"/>
    </source>
</evidence>
<dbReference type="Gene3D" id="3.40.1620.10">
    <property type="entry name" value="YefM-like domain"/>
    <property type="match status" value="1"/>
</dbReference>
<accession>A0ABN2M9A3</accession>
<proteinExistence type="inferred from homology"/>
<name>A0ABN2M9A3_9MICO</name>
<evidence type="ECO:0000313" key="3">
    <source>
        <dbReference type="Proteomes" id="UP001500002"/>
    </source>
</evidence>
<comment type="caution">
    <text evidence="2">The sequence shown here is derived from an EMBL/GenBank/DDBJ whole genome shotgun (WGS) entry which is preliminary data.</text>
</comment>
<evidence type="ECO:0000313" key="2">
    <source>
        <dbReference type="EMBL" id="GAA1814692.1"/>
    </source>
</evidence>